<dbReference type="EMBL" id="JAOAMV010000003">
    <property type="protein sequence ID" value="MCT2558837.1"/>
    <property type="molecule type" value="Genomic_DNA"/>
</dbReference>
<evidence type="ECO:0000313" key="9">
    <source>
        <dbReference type="Proteomes" id="UP001142648"/>
    </source>
</evidence>
<keyword evidence="5 6" id="KW-0472">Membrane</keyword>
<sequence>MHSLIIETIAWGGYLGIFVLMALENIFPPIPSEVIMGVGGVLVARGDMTFWPLLLWGTVGTVAGNYAWYWIGDHWGYERTKPFIDRWCRWLTIDWEHIESASRFFRRHGQWVVFFLRFSPFMRTMISLPAGLAHMSLPRFLIFTTLGSAIWNALLILGGTILARWLSEYEAVMGWGILGLIVLTVLGYLWRVMTWKPREGRGPSQDPA</sequence>
<dbReference type="Pfam" id="PF09335">
    <property type="entry name" value="VTT_dom"/>
    <property type="match status" value="1"/>
</dbReference>
<dbReference type="AlphaFoldDB" id="A0A9X2W0L5"/>
<evidence type="ECO:0000313" key="8">
    <source>
        <dbReference type="EMBL" id="MCT2558837.1"/>
    </source>
</evidence>
<feature type="domain" description="VTT" evidence="7">
    <location>
        <begin position="30"/>
        <end position="159"/>
    </location>
</feature>
<dbReference type="InterPro" id="IPR051311">
    <property type="entry name" value="DedA_domain"/>
</dbReference>
<dbReference type="PANTHER" id="PTHR42709">
    <property type="entry name" value="ALKALINE PHOSPHATASE LIKE PROTEIN"/>
    <property type="match status" value="1"/>
</dbReference>
<evidence type="ECO:0000256" key="6">
    <source>
        <dbReference type="SAM" id="Phobius"/>
    </source>
</evidence>
<evidence type="ECO:0000259" key="7">
    <source>
        <dbReference type="Pfam" id="PF09335"/>
    </source>
</evidence>
<keyword evidence="4 6" id="KW-1133">Transmembrane helix</keyword>
<comment type="caution">
    <text evidence="8">The sequence shown here is derived from an EMBL/GenBank/DDBJ whole genome shotgun (WGS) entry which is preliminary data.</text>
</comment>
<evidence type="ECO:0000256" key="1">
    <source>
        <dbReference type="ARBA" id="ARBA00004651"/>
    </source>
</evidence>
<dbReference type="GO" id="GO:0005886">
    <property type="term" value="C:plasma membrane"/>
    <property type="evidence" value="ECO:0007669"/>
    <property type="project" value="UniProtKB-SubCell"/>
</dbReference>
<feature type="transmembrane region" description="Helical" evidence="6">
    <location>
        <begin position="172"/>
        <end position="190"/>
    </location>
</feature>
<proteinExistence type="predicted"/>
<dbReference type="Proteomes" id="UP001142648">
    <property type="component" value="Unassembled WGS sequence"/>
</dbReference>
<gene>
    <name evidence="8" type="ORF">N0B51_07570</name>
</gene>
<keyword evidence="3 6" id="KW-0812">Transmembrane</keyword>
<feature type="transmembrane region" description="Helical" evidence="6">
    <location>
        <begin position="50"/>
        <end position="71"/>
    </location>
</feature>
<comment type="subcellular location">
    <subcellularLocation>
        <location evidence="1">Cell membrane</location>
        <topology evidence="1">Multi-pass membrane protein</topology>
    </subcellularLocation>
</comment>
<dbReference type="InterPro" id="IPR032816">
    <property type="entry name" value="VTT_dom"/>
</dbReference>
<feature type="transmembrane region" description="Helical" evidence="6">
    <location>
        <begin position="140"/>
        <end position="166"/>
    </location>
</feature>
<name>A0A9X2W0L5_9SPHN</name>
<evidence type="ECO:0000256" key="2">
    <source>
        <dbReference type="ARBA" id="ARBA00022475"/>
    </source>
</evidence>
<dbReference type="RefSeq" id="WP_259961707.1">
    <property type="nucleotide sequence ID" value="NZ_JAOAMV010000003.1"/>
</dbReference>
<evidence type="ECO:0000256" key="3">
    <source>
        <dbReference type="ARBA" id="ARBA00022692"/>
    </source>
</evidence>
<keyword evidence="2" id="KW-1003">Cell membrane</keyword>
<dbReference type="PANTHER" id="PTHR42709:SF6">
    <property type="entry name" value="UNDECAPRENYL PHOSPHATE TRANSPORTER A"/>
    <property type="match status" value="1"/>
</dbReference>
<evidence type="ECO:0000256" key="4">
    <source>
        <dbReference type="ARBA" id="ARBA00022989"/>
    </source>
</evidence>
<protein>
    <submittedName>
        <fullName evidence="8">DedA family protein</fullName>
    </submittedName>
</protein>
<organism evidence="8 9">
    <name type="scientific">Tsuneonella litorea</name>
    <dbReference type="NCBI Taxonomy" id="2976475"/>
    <lineage>
        <taxon>Bacteria</taxon>
        <taxon>Pseudomonadati</taxon>
        <taxon>Pseudomonadota</taxon>
        <taxon>Alphaproteobacteria</taxon>
        <taxon>Sphingomonadales</taxon>
        <taxon>Erythrobacteraceae</taxon>
        <taxon>Tsuneonella</taxon>
    </lineage>
</organism>
<accession>A0A9X2W0L5</accession>
<keyword evidence="9" id="KW-1185">Reference proteome</keyword>
<feature type="transmembrane region" description="Helical" evidence="6">
    <location>
        <begin position="12"/>
        <end position="30"/>
    </location>
</feature>
<evidence type="ECO:0000256" key="5">
    <source>
        <dbReference type="ARBA" id="ARBA00023136"/>
    </source>
</evidence>
<reference evidence="8" key="1">
    <citation type="submission" date="2022-09" db="EMBL/GenBank/DDBJ databases">
        <title>The genome sequence of Tsuneonella sp. YG55.</title>
        <authorList>
            <person name="Liu Y."/>
        </authorList>
    </citation>
    <scope>NUCLEOTIDE SEQUENCE</scope>
    <source>
        <strain evidence="8">YG55</strain>
    </source>
</reference>